<sequence>MRSFIITATGLLACASSAYATNYIIKDYCTEKVYLYFADSSATTGPFELDSGEAFTQKITGSGHSIGVVNNTSDYWSATGPKCILGVTANETEAELYWTISTVDGDCLQGKSFSVTSEGRVPDVCGTTTSYDGEVHACADDGNVTLTWNLC</sequence>
<dbReference type="InterPro" id="IPR006771">
    <property type="entry name" value="CetA-like"/>
</dbReference>
<comment type="caution">
    <text evidence="2">The sequence shown here is derived from an EMBL/GenBank/DDBJ whole genome shotgun (WGS) entry which is preliminary data.</text>
</comment>
<dbReference type="Pfam" id="PF04681">
    <property type="entry name" value="Bys1"/>
    <property type="match status" value="1"/>
</dbReference>
<dbReference type="EMBL" id="JAVFHQ010000061">
    <property type="protein sequence ID" value="KAK4540797.1"/>
    <property type="molecule type" value="Genomic_DNA"/>
</dbReference>
<evidence type="ECO:0000313" key="3">
    <source>
        <dbReference type="Proteomes" id="UP001324427"/>
    </source>
</evidence>
<evidence type="ECO:0000256" key="1">
    <source>
        <dbReference type="SAM" id="SignalP"/>
    </source>
</evidence>
<feature type="signal peptide" evidence="1">
    <location>
        <begin position="1"/>
        <end position="20"/>
    </location>
</feature>
<reference evidence="2 3" key="1">
    <citation type="submission" date="2021-11" db="EMBL/GenBank/DDBJ databases">
        <title>Black yeast isolated from Biological Soil Crust.</title>
        <authorList>
            <person name="Kurbessoian T."/>
        </authorList>
    </citation>
    <scope>NUCLEOTIDE SEQUENCE [LARGE SCALE GENOMIC DNA]</scope>
    <source>
        <strain evidence="2 3">CCFEE 5522</strain>
    </source>
</reference>
<proteinExistence type="predicted"/>
<gene>
    <name evidence="2" type="ORF">LTR36_008874</name>
</gene>
<organism evidence="2 3">
    <name type="scientific">Oleoguttula mirabilis</name>
    <dbReference type="NCBI Taxonomy" id="1507867"/>
    <lineage>
        <taxon>Eukaryota</taxon>
        <taxon>Fungi</taxon>
        <taxon>Dikarya</taxon>
        <taxon>Ascomycota</taxon>
        <taxon>Pezizomycotina</taxon>
        <taxon>Dothideomycetes</taxon>
        <taxon>Dothideomycetidae</taxon>
        <taxon>Mycosphaerellales</taxon>
        <taxon>Teratosphaeriaceae</taxon>
        <taxon>Oleoguttula</taxon>
    </lineage>
</organism>
<accession>A0AAV9J7P6</accession>
<feature type="chain" id="PRO_5043541381" evidence="1">
    <location>
        <begin position="21"/>
        <end position="151"/>
    </location>
</feature>
<name>A0AAV9J7P6_9PEZI</name>
<protein>
    <submittedName>
        <fullName evidence="2">Uncharacterized protein</fullName>
    </submittedName>
</protein>
<dbReference type="AlphaFoldDB" id="A0AAV9J7P6"/>
<evidence type="ECO:0000313" key="2">
    <source>
        <dbReference type="EMBL" id="KAK4540797.1"/>
    </source>
</evidence>
<keyword evidence="3" id="KW-1185">Reference proteome</keyword>
<keyword evidence="1" id="KW-0732">Signal</keyword>
<dbReference type="Proteomes" id="UP001324427">
    <property type="component" value="Unassembled WGS sequence"/>
</dbReference>